<dbReference type="PROSITE" id="PS50222">
    <property type="entry name" value="EF_HAND_2"/>
    <property type="match status" value="2"/>
</dbReference>
<dbReference type="Pfam" id="PF13499">
    <property type="entry name" value="EF-hand_7"/>
    <property type="match status" value="1"/>
</dbReference>
<feature type="region of interest" description="Disordered" evidence="2">
    <location>
        <begin position="1"/>
        <end position="71"/>
    </location>
</feature>
<dbReference type="InterPro" id="IPR002048">
    <property type="entry name" value="EF_hand_dom"/>
</dbReference>
<evidence type="ECO:0000313" key="5">
    <source>
        <dbReference type="RefSeq" id="XP_013413482.1"/>
    </source>
</evidence>
<dbReference type="PROSITE" id="PS00018">
    <property type="entry name" value="EF_HAND_1"/>
    <property type="match status" value="1"/>
</dbReference>
<dbReference type="Gene3D" id="3.80.10.10">
    <property type="entry name" value="Ribonuclease Inhibitor"/>
    <property type="match status" value="1"/>
</dbReference>
<dbReference type="Proteomes" id="UP000085678">
    <property type="component" value="Unplaced"/>
</dbReference>
<dbReference type="RefSeq" id="XP_013413482.1">
    <property type="nucleotide sequence ID" value="XM_013558028.1"/>
</dbReference>
<feature type="domain" description="EF-hand" evidence="3">
    <location>
        <begin position="603"/>
        <end position="638"/>
    </location>
</feature>
<dbReference type="SUPFAM" id="SSF47473">
    <property type="entry name" value="EF-hand"/>
    <property type="match status" value="1"/>
</dbReference>
<feature type="region of interest" description="Disordered" evidence="2">
    <location>
        <begin position="106"/>
        <end position="126"/>
    </location>
</feature>
<dbReference type="InParanoid" id="A0A1S3JT27"/>
<evidence type="ECO:0000256" key="1">
    <source>
        <dbReference type="ARBA" id="ARBA00022837"/>
    </source>
</evidence>
<dbReference type="PANTHER" id="PTHR24114">
    <property type="entry name" value="LEUCINE RICH REPEAT FAMILY PROTEIN"/>
    <property type="match status" value="1"/>
</dbReference>
<feature type="domain" description="EF-hand" evidence="3">
    <location>
        <begin position="567"/>
        <end position="602"/>
    </location>
</feature>
<feature type="compositionally biased region" description="Acidic residues" evidence="2">
    <location>
        <begin position="190"/>
        <end position="204"/>
    </location>
</feature>
<protein>
    <submittedName>
        <fullName evidence="5">Leucine-rich repeat-containing protein 74A</fullName>
    </submittedName>
</protein>
<evidence type="ECO:0000256" key="2">
    <source>
        <dbReference type="SAM" id="MobiDB-lite"/>
    </source>
</evidence>
<dbReference type="InterPro" id="IPR001611">
    <property type="entry name" value="Leu-rich_rpt"/>
</dbReference>
<feature type="compositionally biased region" description="Polar residues" evidence="2">
    <location>
        <begin position="1"/>
        <end position="14"/>
    </location>
</feature>
<dbReference type="AlphaFoldDB" id="A0A1S3JT27"/>
<dbReference type="STRING" id="7574.A0A1S3JT27"/>
<dbReference type="InterPro" id="IPR018247">
    <property type="entry name" value="EF_Hand_1_Ca_BS"/>
</dbReference>
<dbReference type="SUPFAM" id="SSF52047">
    <property type="entry name" value="RNI-like"/>
    <property type="match status" value="1"/>
</dbReference>
<dbReference type="InterPro" id="IPR011992">
    <property type="entry name" value="EF-hand-dom_pair"/>
</dbReference>
<feature type="compositionally biased region" description="Basic and acidic residues" evidence="2">
    <location>
        <begin position="117"/>
        <end position="126"/>
    </location>
</feature>
<dbReference type="PANTHER" id="PTHR24114:SF50">
    <property type="entry name" value="RNI-LIKE PROTEIN"/>
    <property type="match status" value="1"/>
</dbReference>
<dbReference type="SMART" id="SM00054">
    <property type="entry name" value="EFh"/>
    <property type="match status" value="2"/>
</dbReference>
<keyword evidence="1" id="KW-0106">Calcium</keyword>
<accession>A0A1S3JT27</accession>
<dbReference type="OrthoDB" id="120976at2759"/>
<dbReference type="GO" id="GO:0005509">
    <property type="term" value="F:calcium ion binding"/>
    <property type="evidence" value="ECO:0007669"/>
    <property type="project" value="InterPro"/>
</dbReference>
<dbReference type="Pfam" id="PF13516">
    <property type="entry name" value="LRR_6"/>
    <property type="match status" value="6"/>
</dbReference>
<evidence type="ECO:0000313" key="4">
    <source>
        <dbReference type="Proteomes" id="UP000085678"/>
    </source>
</evidence>
<dbReference type="InterPro" id="IPR032675">
    <property type="entry name" value="LRR_dom_sf"/>
</dbReference>
<dbReference type="Gene3D" id="1.10.238.10">
    <property type="entry name" value="EF-hand"/>
    <property type="match status" value="1"/>
</dbReference>
<dbReference type="GeneID" id="106175873"/>
<feature type="compositionally biased region" description="Polar residues" evidence="2">
    <location>
        <begin position="25"/>
        <end position="57"/>
    </location>
</feature>
<dbReference type="CDD" id="cd00051">
    <property type="entry name" value="EFh"/>
    <property type="match status" value="1"/>
</dbReference>
<dbReference type="InterPro" id="IPR052394">
    <property type="entry name" value="LRR-containing"/>
</dbReference>
<sequence>MNNEKSTDNNTRQLEGTVRSGRMSAGQTTTKEPNTEYKPSTPLSTNSQQTYDKATSTSEDDIGQGWRKEDKKSAIMDKRYSIAEHLETENDADNRFDSYASVDRGVSTSPELFDGNGPDRNDVDSRQEGGIFNLTAFRDNADGQSEGYSVPSDLPSLLPNVENEKQRARLGSPHLRAETSDRQQEVTFDERDEEISDIESDSDDSSLFYDTDLEAEEPEVDRDINGLQRYTNSCIGLRVPPATPVMRNITTPSLDIPYYGLGERGSVALAVPLEVNTTVSTLNLKENCLGEKGAMKLAMVIKENSFLRDVNLSDNKLGKQGAILMCQGLRNHNYVRNVNLSNVGFTDKEASAVAEVIENNTKLRELDLSHNEFGTEAGIVLGQSLASNDTLEVLNLSWNHFRLRGACTISEGVAVNDGLKKLHLSMNGFANQGTLTMAMALTLNSTLEELDLSCNRIPSTTVADFSQCLEKNSTLKILKLGCNPILYKGAIGLVEAINKNDASKLEFLDLKDVVVLKDFMEIADEIKEKRKFQVVTGSVSGVKGLEKQMDRFGDKNPLEILLIFMQEQGMRLTDLFRTFDKDQSMSLSREEFIEGLKSVNTPLSQAQLEELIDMLDKDGDGEVDLKEILNINVEFKDIKRKAYEETKKVKEEKKQKKPLPAMQAIAKLMQKKNDKKLLGDDTEFENQADREKALMRSAAGLWKKPKENAQSVAN</sequence>
<reference evidence="5" key="1">
    <citation type="submission" date="2025-08" db="UniProtKB">
        <authorList>
            <consortium name="RefSeq"/>
        </authorList>
    </citation>
    <scope>IDENTIFICATION</scope>
    <source>
        <tissue evidence="5">Gonads</tissue>
    </source>
</reference>
<gene>
    <name evidence="5" type="primary">LOC106175873</name>
</gene>
<feature type="compositionally biased region" description="Basic and acidic residues" evidence="2">
    <location>
        <begin position="175"/>
        <end position="184"/>
    </location>
</feature>
<organism evidence="4 5">
    <name type="scientific">Lingula anatina</name>
    <name type="common">Brachiopod</name>
    <name type="synonym">Lingula unguis</name>
    <dbReference type="NCBI Taxonomy" id="7574"/>
    <lineage>
        <taxon>Eukaryota</taxon>
        <taxon>Metazoa</taxon>
        <taxon>Spiralia</taxon>
        <taxon>Lophotrochozoa</taxon>
        <taxon>Brachiopoda</taxon>
        <taxon>Linguliformea</taxon>
        <taxon>Lingulata</taxon>
        <taxon>Lingulida</taxon>
        <taxon>Linguloidea</taxon>
        <taxon>Lingulidae</taxon>
        <taxon>Lingula</taxon>
    </lineage>
</organism>
<keyword evidence="4" id="KW-1185">Reference proteome</keyword>
<dbReference type="SMART" id="SM00368">
    <property type="entry name" value="LRR_RI"/>
    <property type="match status" value="7"/>
</dbReference>
<evidence type="ECO:0000259" key="3">
    <source>
        <dbReference type="PROSITE" id="PS50222"/>
    </source>
</evidence>
<feature type="region of interest" description="Disordered" evidence="2">
    <location>
        <begin position="164"/>
        <end position="208"/>
    </location>
</feature>
<name>A0A1S3JT27_LINAN</name>
<proteinExistence type="predicted"/>
<dbReference type="KEGG" id="lak:106175873"/>